<evidence type="ECO:0000256" key="1">
    <source>
        <dbReference type="ARBA" id="ARBA00001695"/>
    </source>
</evidence>
<gene>
    <name evidence="7" type="ORF">BOTBODRAFT_114198</name>
</gene>
<evidence type="ECO:0000256" key="2">
    <source>
        <dbReference type="ARBA" id="ARBA00010687"/>
    </source>
</evidence>
<dbReference type="PANTHER" id="PTHR34983:SF1">
    <property type="entry name" value="ARABINOGALACTAN ENDO-BETA-1,4-GALACTANASE A"/>
    <property type="match status" value="1"/>
</dbReference>
<evidence type="ECO:0000313" key="8">
    <source>
        <dbReference type="Proteomes" id="UP000027195"/>
    </source>
</evidence>
<dbReference type="Pfam" id="PF07745">
    <property type="entry name" value="Glyco_hydro_53"/>
    <property type="match status" value="1"/>
</dbReference>
<dbReference type="GO" id="GO:0045490">
    <property type="term" value="P:pectin catabolic process"/>
    <property type="evidence" value="ECO:0007669"/>
    <property type="project" value="TreeGrafter"/>
</dbReference>
<dbReference type="OrthoDB" id="110914at2759"/>
<dbReference type="EC" id="3.2.1.89" evidence="3 6"/>
<feature type="chain" id="PRO_5005103543" description="Arabinogalactan endo-beta-1,4-galactanase" evidence="6">
    <location>
        <begin position="22"/>
        <end position="353"/>
    </location>
</feature>
<organism evidence="7 8">
    <name type="scientific">Botryobasidium botryosum (strain FD-172 SS1)</name>
    <dbReference type="NCBI Taxonomy" id="930990"/>
    <lineage>
        <taxon>Eukaryota</taxon>
        <taxon>Fungi</taxon>
        <taxon>Dikarya</taxon>
        <taxon>Basidiomycota</taxon>
        <taxon>Agaricomycotina</taxon>
        <taxon>Agaricomycetes</taxon>
        <taxon>Cantharellales</taxon>
        <taxon>Botryobasidiaceae</taxon>
        <taxon>Botryobasidium</taxon>
    </lineage>
</organism>
<evidence type="ECO:0000256" key="6">
    <source>
        <dbReference type="RuleBase" id="RU361192"/>
    </source>
</evidence>
<evidence type="ECO:0000256" key="4">
    <source>
        <dbReference type="ARBA" id="ARBA00022801"/>
    </source>
</evidence>
<evidence type="ECO:0000313" key="7">
    <source>
        <dbReference type="EMBL" id="KDQ11602.1"/>
    </source>
</evidence>
<feature type="signal peptide" evidence="6">
    <location>
        <begin position="1"/>
        <end position="21"/>
    </location>
</feature>
<reference evidence="8" key="1">
    <citation type="journal article" date="2014" name="Proc. Natl. Acad. Sci. U.S.A.">
        <title>Extensive sampling of basidiomycete genomes demonstrates inadequacy of the white-rot/brown-rot paradigm for wood decay fungi.</title>
        <authorList>
            <person name="Riley R."/>
            <person name="Salamov A.A."/>
            <person name="Brown D.W."/>
            <person name="Nagy L.G."/>
            <person name="Floudas D."/>
            <person name="Held B.W."/>
            <person name="Levasseur A."/>
            <person name="Lombard V."/>
            <person name="Morin E."/>
            <person name="Otillar R."/>
            <person name="Lindquist E.A."/>
            <person name="Sun H."/>
            <person name="LaButti K.M."/>
            <person name="Schmutz J."/>
            <person name="Jabbour D."/>
            <person name="Luo H."/>
            <person name="Baker S.E."/>
            <person name="Pisabarro A.G."/>
            <person name="Walton J.D."/>
            <person name="Blanchette R.A."/>
            <person name="Henrissat B."/>
            <person name="Martin F."/>
            <person name="Cullen D."/>
            <person name="Hibbett D.S."/>
            <person name="Grigoriev I.V."/>
        </authorList>
    </citation>
    <scope>NUCLEOTIDE SEQUENCE [LARGE SCALE GENOMIC DNA]</scope>
    <source>
        <strain evidence="8">FD-172 SS1</strain>
    </source>
</reference>
<dbReference type="InParanoid" id="A0A067MI79"/>
<dbReference type="Proteomes" id="UP000027195">
    <property type="component" value="Unassembled WGS sequence"/>
</dbReference>
<keyword evidence="4 6" id="KW-0378">Hydrolase</keyword>
<dbReference type="Gene3D" id="3.20.20.80">
    <property type="entry name" value="Glycosidases"/>
    <property type="match status" value="1"/>
</dbReference>
<dbReference type="PANTHER" id="PTHR34983">
    <property type="entry name" value="ARABINOGALACTAN ENDO-BETA-1,4-GALACTANASE A"/>
    <property type="match status" value="1"/>
</dbReference>
<keyword evidence="5 6" id="KW-0326">Glycosidase</keyword>
<proteinExistence type="inferred from homology"/>
<evidence type="ECO:0000256" key="5">
    <source>
        <dbReference type="ARBA" id="ARBA00023295"/>
    </source>
</evidence>
<name>A0A067MI79_BOTB1</name>
<comment type="catalytic activity">
    <reaction evidence="1 6">
        <text>The enzyme specifically hydrolyzes (1-&gt;4)-beta-D-galactosidic linkages in type I arabinogalactans.</text>
        <dbReference type="EC" id="3.2.1.89"/>
    </reaction>
</comment>
<evidence type="ECO:0000256" key="3">
    <source>
        <dbReference type="ARBA" id="ARBA00012556"/>
    </source>
</evidence>
<protein>
    <recommendedName>
        <fullName evidence="3 6">Arabinogalactan endo-beta-1,4-galactanase</fullName>
        <ecNumber evidence="3 6">3.2.1.89</ecNumber>
    </recommendedName>
</protein>
<dbReference type="STRING" id="930990.A0A067MI79"/>
<dbReference type="InterPro" id="IPR017853">
    <property type="entry name" value="GH"/>
</dbReference>
<keyword evidence="8" id="KW-1185">Reference proteome</keyword>
<dbReference type="EMBL" id="KL198057">
    <property type="protein sequence ID" value="KDQ11602.1"/>
    <property type="molecule type" value="Genomic_DNA"/>
</dbReference>
<dbReference type="GO" id="GO:0015926">
    <property type="term" value="F:glucosidase activity"/>
    <property type="evidence" value="ECO:0007669"/>
    <property type="project" value="InterPro"/>
</dbReference>
<accession>A0A067MI79</accession>
<comment type="similarity">
    <text evidence="2 6">Belongs to the glycosyl hydrolase 53 family.</text>
</comment>
<sequence>MRVSFTSVAAFSTVVSQLVAGLQYHGADFSSLTLLTNSGQKYYDSSISSSAVPFETILSRHGVNLARIRIWVNTNDNSYSLNYGLALAKKAQAAGMQILVDLHYSSTWADPGHQSIPSGWPTTLSALNTQIYTYTQSVVQAFQNQGTPAAMVQIGNEINGGFLWPVGQISGSNYNSASQLLHSAATAVHSVSSSTKIMIHLADGWKLSSLQSWYKGIQIQGGFSMSDVDIMGFSMYPFYGTSATLSNLQNSLNTLANTYGKDIIIAETDWPAVCSGTSMSEPSVPISAAGQSTWVGSIRNVLNNVPNGHGKGIIYWEPGWIGNAGLGSSCSDALLVDSKGNVRTSIAMFNSNM</sequence>
<dbReference type="AlphaFoldDB" id="A0A067MI79"/>
<dbReference type="SUPFAM" id="SSF51445">
    <property type="entry name" value="(Trans)glycosidases"/>
    <property type="match status" value="1"/>
</dbReference>
<dbReference type="HOGENOM" id="CLU_011259_0_0_1"/>
<dbReference type="GO" id="GO:0031218">
    <property type="term" value="F:arabinogalactan endo-1,4-beta-galactosidase activity"/>
    <property type="evidence" value="ECO:0007669"/>
    <property type="project" value="UniProtKB-EC"/>
</dbReference>
<keyword evidence="6" id="KW-0732">Signal</keyword>
<dbReference type="InterPro" id="IPR011683">
    <property type="entry name" value="Glyco_hydro_53"/>
</dbReference>